<name>A0ABD6D072_9EURY</name>
<evidence type="ECO:0000313" key="1">
    <source>
        <dbReference type="EMBL" id="MFD1634819.1"/>
    </source>
</evidence>
<organism evidence="1 2">
    <name type="scientific">Haloplanus ruber</name>
    <dbReference type="NCBI Taxonomy" id="869892"/>
    <lineage>
        <taxon>Archaea</taxon>
        <taxon>Methanobacteriati</taxon>
        <taxon>Methanobacteriota</taxon>
        <taxon>Stenosarchaea group</taxon>
        <taxon>Halobacteria</taxon>
        <taxon>Halobacteriales</taxon>
        <taxon>Haloferacaceae</taxon>
        <taxon>Haloplanus</taxon>
    </lineage>
</organism>
<accession>A0ABD6D072</accession>
<dbReference type="AlphaFoldDB" id="A0ABD6D072"/>
<dbReference type="Pfam" id="PF23421">
    <property type="entry name" value="DUF7109"/>
    <property type="match status" value="1"/>
</dbReference>
<dbReference type="EMBL" id="JBHUDL010000010">
    <property type="protein sequence ID" value="MFD1634819.1"/>
    <property type="molecule type" value="Genomic_DNA"/>
</dbReference>
<proteinExistence type="predicted"/>
<reference evidence="1 2" key="1">
    <citation type="journal article" date="2019" name="Int. J. Syst. Evol. Microbiol.">
        <title>The Global Catalogue of Microorganisms (GCM) 10K type strain sequencing project: providing services to taxonomists for standard genome sequencing and annotation.</title>
        <authorList>
            <consortium name="The Broad Institute Genomics Platform"/>
            <consortium name="The Broad Institute Genome Sequencing Center for Infectious Disease"/>
            <person name="Wu L."/>
            <person name="Ma J."/>
        </authorList>
    </citation>
    <scope>NUCLEOTIDE SEQUENCE [LARGE SCALE GENOMIC DNA]</scope>
    <source>
        <strain evidence="1 2">CGMCC 1.10594</strain>
    </source>
</reference>
<comment type="caution">
    <text evidence="1">The sequence shown here is derived from an EMBL/GenBank/DDBJ whole genome shotgun (WGS) entry which is preliminary data.</text>
</comment>
<dbReference type="RefSeq" id="WP_256405469.1">
    <property type="nucleotide sequence ID" value="NZ_CP187151.1"/>
</dbReference>
<protein>
    <recommendedName>
        <fullName evidence="3">DUF2240 family protein</fullName>
    </recommendedName>
</protein>
<dbReference type="InterPro" id="IPR055533">
    <property type="entry name" value="DUF7109"/>
</dbReference>
<evidence type="ECO:0000313" key="2">
    <source>
        <dbReference type="Proteomes" id="UP001597075"/>
    </source>
</evidence>
<keyword evidence="2" id="KW-1185">Reference proteome</keyword>
<sequence length="160" mass="17019">MPTDTGDELAGVADLFGAVTREELESALGELAFKRGEAVDTDAASEAVDAAVENYYLVTLEPDGDAPTLLAPGPAAFPALPESAEDLPHILDVPDRDPDREALVAAAEQRFRADAARAVDDDDAERIERLLDVSYDLETWGGGDVGDVRTRLDDATANHN</sequence>
<dbReference type="Proteomes" id="UP001597075">
    <property type="component" value="Unassembled WGS sequence"/>
</dbReference>
<evidence type="ECO:0008006" key="3">
    <source>
        <dbReference type="Google" id="ProtNLM"/>
    </source>
</evidence>
<gene>
    <name evidence="1" type="ORF">ACFSBJ_13895</name>
</gene>